<gene>
    <name evidence="1" type="ORF">PBT88_05225</name>
</gene>
<evidence type="ECO:0000313" key="2">
    <source>
        <dbReference type="Proteomes" id="UP001210865"/>
    </source>
</evidence>
<protein>
    <submittedName>
        <fullName evidence="1">Uncharacterized protein</fullName>
    </submittedName>
</protein>
<accession>A0ABY7NPR3</accession>
<dbReference type="RefSeq" id="WP_270078163.1">
    <property type="nucleotide sequence ID" value="NZ_CP115174.1"/>
</dbReference>
<dbReference type="EMBL" id="CP115174">
    <property type="protein sequence ID" value="WBO23531.1"/>
    <property type="molecule type" value="Genomic_DNA"/>
</dbReference>
<dbReference type="Proteomes" id="UP001210865">
    <property type="component" value="Chromosome"/>
</dbReference>
<evidence type="ECO:0000313" key="1">
    <source>
        <dbReference type="EMBL" id="WBO23531.1"/>
    </source>
</evidence>
<keyword evidence="2" id="KW-1185">Reference proteome</keyword>
<sequence>MFMDVDIARREWIARLVEQVRQLRVVAAAAQTGAMRDELSDYADRIDRQASEIEARAAIHAPRASPADRRRAFAGC</sequence>
<reference evidence="1 2" key="1">
    <citation type="submission" date="2022-12" db="EMBL/GenBank/DDBJ databases">
        <title>Sphingomonas abieness sp. nov., an endophytic bacterium isolated from Abies koreana.</title>
        <authorList>
            <person name="Jiang L."/>
            <person name="Lee J."/>
        </authorList>
    </citation>
    <scope>NUCLEOTIDE SEQUENCE [LARGE SCALE GENOMIC DNA]</scope>
    <source>
        <strain evidence="2">PAMB 00755</strain>
    </source>
</reference>
<name>A0ABY7NPR3_9SPHN</name>
<organism evidence="1 2">
    <name type="scientific">Sphingomonas abietis</name>
    <dbReference type="NCBI Taxonomy" id="3012344"/>
    <lineage>
        <taxon>Bacteria</taxon>
        <taxon>Pseudomonadati</taxon>
        <taxon>Pseudomonadota</taxon>
        <taxon>Alphaproteobacteria</taxon>
        <taxon>Sphingomonadales</taxon>
        <taxon>Sphingomonadaceae</taxon>
        <taxon>Sphingomonas</taxon>
    </lineage>
</organism>
<proteinExistence type="predicted"/>